<dbReference type="EMBL" id="AMRJ01000030">
    <property type="protein sequence ID" value="EKF73250.1"/>
    <property type="molecule type" value="Genomic_DNA"/>
</dbReference>
<feature type="transmembrane region" description="Helical" evidence="6">
    <location>
        <begin position="21"/>
        <end position="38"/>
    </location>
</feature>
<sequence length="136" mass="15101">MASKKTVWGGDIMKPLLLRMSLWQLGLLLPIAVIIAAHDRLLALSILLGGLSFSLPHCWFAWYVFRPRGEEHDAEQTSRRLYRGEAQKLVLTGVLCGVTFTLVQPLNAAGFFSAFFAMMILGWVTSARLAHGTDQV</sequence>
<evidence type="ECO:0000313" key="7">
    <source>
        <dbReference type="EMBL" id="EKF73250.1"/>
    </source>
</evidence>
<comment type="subcellular location">
    <subcellularLocation>
        <location evidence="1">Cell membrane</location>
        <topology evidence="1">Multi-pass membrane protein</topology>
    </subcellularLocation>
</comment>
<feature type="transmembrane region" description="Helical" evidence="6">
    <location>
        <begin position="109"/>
        <end position="130"/>
    </location>
</feature>
<evidence type="ECO:0000256" key="5">
    <source>
        <dbReference type="ARBA" id="ARBA00023136"/>
    </source>
</evidence>
<evidence type="ECO:0000256" key="1">
    <source>
        <dbReference type="ARBA" id="ARBA00004651"/>
    </source>
</evidence>
<evidence type="ECO:0000256" key="4">
    <source>
        <dbReference type="ARBA" id="ARBA00022989"/>
    </source>
</evidence>
<dbReference type="STRING" id="1177179.A11A3_14562"/>
<evidence type="ECO:0000256" key="2">
    <source>
        <dbReference type="ARBA" id="ARBA00022475"/>
    </source>
</evidence>
<keyword evidence="2" id="KW-1003">Cell membrane</keyword>
<protein>
    <submittedName>
        <fullName evidence="7">F0F1 ATP synthase subunit I</fullName>
    </submittedName>
</protein>
<feature type="transmembrane region" description="Helical" evidence="6">
    <location>
        <begin position="86"/>
        <end position="103"/>
    </location>
</feature>
<evidence type="ECO:0000256" key="3">
    <source>
        <dbReference type="ARBA" id="ARBA00022692"/>
    </source>
</evidence>
<dbReference type="eggNOG" id="COG3312">
    <property type="taxonomic scope" value="Bacteria"/>
</dbReference>
<comment type="caution">
    <text evidence="7">The sequence shown here is derived from an EMBL/GenBank/DDBJ whole genome shotgun (WGS) entry which is preliminary data.</text>
</comment>
<gene>
    <name evidence="7" type="ORF">A11A3_14562</name>
</gene>
<keyword evidence="4 6" id="KW-1133">Transmembrane helix</keyword>
<reference evidence="7 8" key="1">
    <citation type="journal article" date="2012" name="J. Bacteriol.">
        <title>Genome Sequence of the Alkane-Degrading Bacterium Alcanivorax hongdengensis Type Strain A-11-3.</title>
        <authorList>
            <person name="Lai Q."/>
            <person name="Shao Z."/>
        </authorList>
    </citation>
    <scope>NUCLEOTIDE SEQUENCE [LARGE SCALE GENOMIC DNA]</scope>
    <source>
        <strain evidence="7 8">A-11-3</strain>
    </source>
</reference>
<dbReference type="RefSeq" id="WP_008930082.1">
    <property type="nucleotide sequence ID" value="NZ_AMRJ01000030.1"/>
</dbReference>
<dbReference type="Pfam" id="PF03899">
    <property type="entry name" value="ATP-synt_I"/>
    <property type="match status" value="1"/>
</dbReference>
<keyword evidence="5 6" id="KW-0472">Membrane</keyword>
<feature type="transmembrane region" description="Helical" evidence="6">
    <location>
        <begin position="44"/>
        <end position="65"/>
    </location>
</feature>
<evidence type="ECO:0000256" key="6">
    <source>
        <dbReference type="SAM" id="Phobius"/>
    </source>
</evidence>
<proteinExistence type="predicted"/>
<dbReference type="GO" id="GO:0005886">
    <property type="term" value="C:plasma membrane"/>
    <property type="evidence" value="ECO:0007669"/>
    <property type="project" value="UniProtKB-SubCell"/>
</dbReference>
<dbReference type="Proteomes" id="UP000010164">
    <property type="component" value="Unassembled WGS sequence"/>
</dbReference>
<keyword evidence="8" id="KW-1185">Reference proteome</keyword>
<organism evidence="7 8">
    <name type="scientific">Alcanivorax hongdengensis A-11-3</name>
    <dbReference type="NCBI Taxonomy" id="1177179"/>
    <lineage>
        <taxon>Bacteria</taxon>
        <taxon>Pseudomonadati</taxon>
        <taxon>Pseudomonadota</taxon>
        <taxon>Gammaproteobacteria</taxon>
        <taxon>Oceanospirillales</taxon>
        <taxon>Alcanivoracaceae</taxon>
        <taxon>Alcanivorax</taxon>
    </lineage>
</organism>
<accession>L0WBY3</accession>
<keyword evidence="3 6" id="KW-0812">Transmembrane</keyword>
<evidence type="ECO:0000313" key="8">
    <source>
        <dbReference type="Proteomes" id="UP000010164"/>
    </source>
</evidence>
<name>L0WBY3_9GAMM</name>
<dbReference type="InterPro" id="IPR005598">
    <property type="entry name" value="ATP_synth_I"/>
</dbReference>
<dbReference type="AlphaFoldDB" id="L0WBY3"/>